<evidence type="ECO:0000256" key="1">
    <source>
        <dbReference type="ARBA" id="ARBA00001933"/>
    </source>
</evidence>
<comment type="cofactor">
    <cofactor evidence="1">
        <name>pyridoxal 5'-phosphate</name>
        <dbReference type="ChEBI" id="CHEBI:597326"/>
    </cofactor>
</comment>
<dbReference type="GO" id="GO:0004021">
    <property type="term" value="F:L-alanine:2-oxoglutarate aminotransferase activity"/>
    <property type="evidence" value="ECO:0007669"/>
    <property type="project" value="UniProtKB-EC"/>
</dbReference>
<keyword evidence="5" id="KW-0663">Pyridoxal phosphate</keyword>
<dbReference type="InterPro" id="IPR015422">
    <property type="entry name" value="PyrdxlP-dep_Trfase_small"/>
</dbReference>
<dbReference type="OrthoDB" id="9803354at2"/>
<sequence>MKTIRKSSKLDNVCYDIRGPVLAEAQRLERQGHRIIKLNIGNPAPFGFDTPSEIVEDIISNIPKAQGYSDSKGIFAARKAVVHETQRIGLKGVSVDDVIIGNGVSELIMMSMQALLENGDEVLVPMPDYPLWTASIRLSGGNAVHYFCDEENGWLPDLEDIRSKISARTKAIVIINPNNPTGAVYSPEILKAIAALAEEQGLIVFADEIYEKIIYDDAVHHPMSLFVNNTLCVSFNGMSKAYRAAGFRAGWLVFSGNTQMARSYIEGVEMLSSMRLCANVMAQYGIQTALGGYQSINDLVAENGRLHEQRDQMYRSISAIEGLSMVKPQGALYGFVKMDVERFNIHDDERFILDLLQQEHILFVHGRAFNWHQSDHFRVVFLQYKRDISEACEKLGRFLRNYRQK</sequence>
<dbReference type="InterPro" id="IPR051926">
    <property type="entry name" value="Ala_Aminotransferase"/>
</dbReference>
<dbReference type="Gene3D" id="3.90.1150.10">
    <property type="entry name" value="Aspartate Aminotransferase, domain 1"/>
    <property type="match status" value="1"/>
</dbReference>
<dbReference type="SUPFAM" id="SSF53383">
    <property type="entry name" value="PLP-dependent transferases"/>
    <property type="match status" value="1"/>
</dbReference>
<organism evidence="8 9">
    <name type="scientific">Suttonella indologenes</name>
    <dbReference type="NCBI Taxonomy" id="13276"/>
    <lineage>
        <taxon>Bacteria</taxon>
        <taxon>Pseudomonadati</taxon>
        <taxon>Pseudomonadota</taxon>
        <taxon>Gammaproteobacteria</taxon>
        <taxon>Cardiobacteriales</taxon>
        <taxon>Cardiobacteriaceae</taxon>
        <taxon>Suttonella</taxon>
    </lineage>
</organism>
<evidence type="ECO:0000313" key="8">
    <source>
        <dbReference type="EMBL" id="SUO98341.1"/>
    </source>
</evidence>
<keyword evidence="9" id="KW-1185">Reference proteome</keyword>
<dbReference type="RefSeq" id="WP_115219182.1">
    <property type="nucleotide sequence ID" value="NZ_UHIA01000004.1"/>
</dbReference>
<dbReference type="EMBL" id="UHIA01000004">
    <property type="protein sequence ID" value="SUO98341.1"/>
    <property type="molecule type" value="Genomic_DNA"/>
</dbReference>
<accession>A0A380N351</accession>
<comment type="similarity">
    <text evidence="2">Belongs to the class-I pyridoxal-phosphate-dependent aminotransferase family.</text>
</comment>
<evidence type="ECO:0000256" key="2">
    <source>
        <dbReference type="ARBA" id="ARBA00007441"/>
    </source>
</evidence>
<proteinExistence type="inferred from homology"/>
<reference evidence="8 9" key="1">
    <citation type="submission" date="2018-06" db="EMBL/GenBank/DDBJ databases">
        <authorList>
            <consortium name="Pathogen Informatics"/>
            <person name="Doyle S."/>
        </authorList>
    </citation>
    <scope>NUCLEOTIDE SEQUENCE [LARGE SCALE GENOMIC DNA]</scope>
    <source>
        <strain evidence="8 9">NCTC10717</strain>
    </source>
</reference>
<dbReference type="Proteomes" id="UP000254575">
    <property type="component" value="Unassembled WGS sequence"/>
</dbReference>
<dbReference type="PANTHER" id="PTHR43488">
    <property type="entry name" value="GLUTAMATE-PYRUVATE AMINOTRANSFERASE ALAA"/>
    <property type="match status" value="1"/>
</dbReference>
<dbReference type="Pfam" id="PF00155">
    <property type="entry name" value="Aminotran_1_2"/>
    <property type="match status" value="1"/>
</dbReference>
<dbReference type="Gene3D" id="3.40.640.10">
    <property type="entry name" value="Type I PLP-dependent aspartate aminotransferase-like (Major domain)"/>
    <property type="match status" value="1"/>
</dbReference>
<dbReference type="EC" id="2.6.1.2" evidence="6"/>
<name>A0A380N351_9GAMM</name>
<dbReference type="InterPro" id="IPR004839">
    <property type="entry name" value="Aminotransferase_I/II_large"/>
</dbReference>
<evidence type="ECO:0000313" key="9">
    <source>
        <dbReference type="Proteomes" id="UP000254575"/>
    </source>
</evidence>
<evidence type="ECO:0000256" key="5">
    <source>
        <dbReference type="ARBA" id="ARBA00022898"/>
    </source>
</evidence>
<keyword evidence="4 8" id="KW-0808">Transferase</keyword>
<dbReference type="CDD" id="cd00609">
    <property type="entry name" value="AAT_like"/>
    <property type="match status" value="1"/>
</dbReference>
<evidence type="ECO:0000256" key="4">
    <source>
        <dbReference type="ARBA" id="ARBA00022679"/>
    </source>
</evidence>
<feature type="domain" description="Aminotransferase class I/classII large" evidence="7">
    <location>
        <begin position="35"/>
        <end position="395"/>
    </location>
</feature>
<protein>
    <recommendedName>
        <fullName evidence="6">alanine transaminase</fullName>
        <ecNumber evidence="6">2.6.1.2</ecNumber>
    </recommendedName>
</protein>
<dbReference type="PANTHER" id="PTHR43488:SF2">
    <property type="entry name" value="GLUTAMATE-PYRUVATE AMINOTRANSFERASE ALAA"/>
    <property type="match status" value="1"/>
</dbReference>
<dbReference type="GO" id="GO:0030170">
    <property type="term" value="F:pyridoxal phosphate binding"/>
    <property type="evidence" value="ECO:0007669"/>
    <property type="project" value="InterPro"/>
</dbReference>
<gene>
    <name evidence="8" type="primary">aspC</name>
    <name evidence="8" type="ORF">NCTC10717_02086</name>
</gene>
<evidence type="ECO:0000256" key="3">
    <source>
        <dbReference type="ARBA" id="ARBA00022576"/>
    </source>
</evidence>
<dbReference type="InterPro" id="IPR015421">
    <property type="entry name" value="PyrdxlP-dep_Trfase_major"/>
</dbReference>
<dbReference type="AlphaFoldDB" id="A0A380N351"/>
<evidence type="ECO:0000259" key="7">
    <source>
        <dbReference type="Pfam" id="PF00155"/>
    </source>
</evidence>
<evidence type="ECO:0000256" key="6">
    <source>
        <dbReference type="ARBA" id="ARBA00026106"/>
    </source>
</evidence>
<keyword evidence="3 8" id="KW-0032">Aminotransferase</keyword>
<dbReference type="InterPro" id="IPR015424">
    <property type="entry name" value="PyrdxlP-dep_Trfase"/>
</dbReference>